<evidence type="ECO:0000256" key="2">
    <source>
        <dbReference type="SAM" id="MobiDB-lite"/>
    </source>
</evidence>
<dbReference type="PANTHER" id="PTHR46825">
    <property type="entry name" value="D-ALANYL-D-ALANINE-CARBOXYPEPTIDASE/ENDOPEPTIDASE AMPH"/>
    <property type="match status" value="1"/>
</dbReference>
<dbReference type="Pfam" id="PF00144">
    <property type="entry name" value="Beta-lactamase"/>
    <property type="match status" value="1"/>
</dbReference>
<feature type="compositionally biased region" description="Basic and acidic residues" evidence="2">
    <location>
        <begin position="499"/>
        <end position="523"/>
    </location>
</feature>
<dbReference type="Proteomes" id="UP000289152">
    <property type="component" value="Unassembled WGS sequence"/>
</dbReference>
<dbReference type="OrthoDB" id="5946976at2759"/>
<evidence type="ECO:0000259" key="3">
    <source>
        <dbReference type="Pfam" id="PF00144"/>
    </source>
</evidence>
<feature type="region of interest" description="Disordered" evidence="2">
    <location>
        <begin position="493"/>
        <end position="528"/>
    </location>
</feature>
<accession>A0A4V1M3M1</accession>
<dbReference type="PANTHER" id="PTHR46825:SF15">
    <property type="entry name" value="BETA-LACTAMASE-RELATED DOMAIN-CONTAINING PROTEIN"/>
    <property type="match status" value="1"/>
</dbReference>
<dbReference type="Gene3D" id="3.40.710.10">
    <property type="entry name" value="DD-peptidase/beta-lactamase superfamily"/>
    <property type="match status" value="1"/>
</dbReference>
<reference evidence="4 5" key="1">
    <citation type="submission" date="2016-06" db="EMBL/GenBank/DDBJ databases">
        <title>Evolution of pathogenesis and genome organization in the Tremellales.</title>
        <authorList>
            <person name="Cuomo C."/>
            <person name="Litvintseva A."/>
            <person name="Heitman J."/>
            <person name="Chen Y."/>
            <person name="Sun S."/>
            <person name="Springer D."/>
            <person name="Dromer F."/>
            <person name="Young S."/>
            <person name="Zeng Q."/>
            <person name="Chapman S."/>
            <person name="Gujja S."/>
            <person name="Saif S."/>
            <person name="Birren B."/>
        </authorList>
    </citation>
    <scope>NUCLEOTIDE SEQUENCE [LARGE SCALE GENOMIC DNA]</scope>
    <source>
        <strain evidence="4 5">ATCC 28783</strain>
    </source>
</reference>
<dbReference type="InParanoid" id="A0A4V1M3M1"/>
<protein>
    <recommendedName>
        <fullName evidence="3">Beta-lactamase-related domain-containing protein</fullName>
    </recommendedName>
</protein>
<evidence type="ECO:0000256" key="1">
    <source>
        <dbReference type="ARBA" id="ARBA00038215"/>
    </source>
</evidence>
<dbReference type="SUPFAM" id="SSF56601">
    <property type="entry name" value="beta-lactamase/transpeptidase-like"/>
    <property type="match status" value="1"/>
</dbReference>
<organism evidence="4 5">
    <name type="scientific">Tremella mesenterica</name>
    <name type="common">Jelly fungus</name>
    <dbReference type="NCBI Taxonomy" id="5217"/>
    <lineage>
        <taxon>Eukaryota</taxon>
        <taxon>Fungi</taxon>
        <taxon>Dikarya</taxon>
        <taxon>Basidiomycota</taxon>
        <taxon>Agaricomycotina</taxon>
        <taxon>Tremellomycetes</taxon>
        <taxon>Tremellales</taxon>
        <taxon>Tremellaceae</taxon>
        <taxon>Tremella</taxon>
    </lineage>
</organism>
<proteinExistence type="inferred from homology"/>
<evidence type="ECO:0000313" key="5">
    <source>
        <dbReference type="Proteomes" id="UP000289152"/>
    </source>
</evidence>
<dbReference type="InterPro" id="IPR001466">
    <property type="entry name" value="Beta-lactam-related"/>
</dbReference>
<keyword evidence="5" id="KW-1185">Reference proteome</keyword>
<comment type="caution">
    <text evidence="4">The sequence shown here is derived from an EMBL/GenBank/DDBJ whole genome shotgun (WGS) entry which is preliminary data.</text>
</comment>
<dbReference type="EMBL" id="SDIL01000070">
    <property type="protein sequence ID" value="RXK37347.1"/>
    <property type="molecule type" value="Genomic_DNA"/>
</dbReference>
<feature type="domain" description="Beta-lactamase-related" evidence="3">
    <location>
        <begin position="11"/>
        <end position="334"/>
    </location>
</feature>
<name>A0A4V1M3M1_TREME</name>
<dbReference type="STRING" id="5217.A0A4V1M3M1"/>
<evidence type="ECO:0000313" key="4">
    <source>
        <dbReference type="EMBL" id="RXK37347.1"/>
    </source>
</evidence>
<dbReference type="AlphaFoldDB" id="A0A4V1M3M1"/>
<dbReference type="InterPro" id="IPR012338">
    <property type="entry name" value="Beta-lactam/transpept-like"/>
</dbReference>
<sequence length="583" mass="65369">MAVTLVARDSQHSEEWSEEQMTYGVANVQRDPVTQHSLFGIASNSKLFTAIAIGMLIQENTTLPSGIPLKWDTKITDILPHFKLQDPIASRYATLEDFMSMRSGLGTNDYVIDFSSSEDIVNRLRYIRPSAPFRQASQYSNLAYLLTSHIIHLVTGQDFHEFVTKKIFKSFGLTETYYNITQARQTGDLTDMHLRINKRTHRCAEQLMNLLTIPRICLGTPESIGWSAEHNDINLDGYIDVISSPHDMAKWLRTLLNPPTSLGPIIQHTISNISLPTGIPGYPELGIASYGVGQFAFTYRSHQVCGHTGGLAGGKSLIIRLPPNLGISILINDDIGVGPMWVILFSILDDLLDLRRINWEERIMRNQLIGKERYPEPPFHLPTPEKPTLRRSAKLVNHVDFQVEGRYTSPAFGTINLISLDKFRSVSERNELINEEIIGFVAEEVNLDIDSSALIAEFITTETTHLVLVHRDGALYDWISVWIRDVLPPTSELIPSSSNDKDTRDWEESKGYGDEDKRGDEVKGGTQQGRKVATLIMGQGQTVFTPDGMGMFGGWSGPGPLVKPKQAVLHHVEQEAEAWFEKC</sequence>
<dbReference type="VEuPathDB" id="FungiDB:TREMEDRAFT_59275"/>
<comment type="similarity">
    <text evidence="1">Belongs to the peptidase S12 family.</text>
</comment>
<gene>
    <name evidence="4" type="ORF">M231_05334</name>
</gene>
<dbReference type="InterPro" id="IPR050491">
    <property type="entry name" value="AmpC-like"/>
</dbReference>